<evidence type="ECO:0000256" key="2">
    <source>
        <dbReference type="SAM" id="SignalP"/>
    </source>
</evidence>
<keyword evidence="2" id="KW-0732">Signal</keyword>
<dbReference type="EMBL" id="KX701368">
    <property type="protein sequence ID" value="APD75324.1"/>
    <property type="molecule type" value="Genomic_DNA"/>
</dbReference>
<organism evidence="3">
    <name type="scientific">Trypanosoma brucei</name>
    <dbReference type="NCBI Taxonomy" id="5691"/>
    <lineage>
        <taxon>Eukaryota</taxon>
        <taxon>Discoba</taxon>
        <taxon>Euglenozoa</taxon>
        <taxon>Kinetoplastea</taxon>
        <taxon>Metakinetoplastina</taxon>
        <taxon>Trypanosomatida</taxon>
        <taxon>Trypanosomatidae</taxon>
        <taxon>Trypanosoma</taxon>
    </lineage>
</organism>
<proteinExistence type="predicted"/>
<feature type="signal peptide" evidence="2">
    <location>
        <begin position="1"/>
        <end position="16"/>
    </location>
</feature>
<dbReference type="AlphaFoldDB" id="A0A1J0RBY2"/>
<feature type="region of interest" description="Disordered" evidence="1">
    <location>
        <begin position="327"/>
        <end position="355"/>
    </location>
</feature>
<evidence type="ECO:0000313" key="3">
    <source>
        <dbReference type="EMBL" id="APD75324.1"/>
    </source>
</evidence>
<accession>A0A1J0RBY2</accession>
<name>A0A1J0RBY2_9TRYP</name>
<dbReference type="VEuPathDB" id="TriTrypDB:Tb427_000824200"/>
<feature type="chain" id="PRO_5009615445" evidence="2">
    <location>
        <begin position="17"/>
        <end position="355"/>
    </location>
</feature>
<protein>
    <submittedName>
        <fullName evidence="3">Variant surface glycoprotein 1125.5197</fullName>
    </submittedName>
</protein>
<reference evidence="3" key="1">
    <citation type="submission" date="2016-08" db="EMBL/GenBank/DDBJ databases">
        <title>VSG repertoire of Trypanosoma brucei EATRO 1125.</title>
        <authorList>
            <person name="Cross G.A."/>
        </authorList>
    </citation>
    <scope>NUCLEOTIDE SEQUENCE</scope>
    <source>
        <strain evidence="3">EATRO 1125</strain>
    </source>
</reference>
<feature type="compositionally biased region" description="Basic residues" evidence="1">
    <location>
        <begin position="336"/>
        <end position="355"/>
    </location>
</feature>
<evidence type="ECO:0000256" key="1">
    <source>
        <dbReference type="SAM" id="MobiDB-lite"/>
    </source>
</evidence>
<sequence length="355" mass="37727">MCYLLTSIFLVPYAAGLGQAAAAAEPAANREDCSNPSNCRHRAQGLIKYLSGLLDTTAGRVKESAKAAEKLTVAAAATSGKQKAKFAILAGIAHDNAVEWAGILSQNGPVVRQYLRLVTTLYSCYDAEARATQKNKQYSVTPGAGSHYGAATYTTAKLITTVTDKCDTKQPEDTTPVTANTLAKGQGLRNPQLGISLKSVCKNSESACSGATASDIFTVTLSIDHTTAPVMTGGTQGAATEAIPLAGIIELTVVDTDKLEENHTVIFSAVAAITGVPEVDARDSYTGHAQFNNLEGRLLLGIPDDTEIAWILPSKVDGKINKIFGDSQKPSTNKFGRTRKKRRVTTKRKKHRLET</sequence>